<sequence>MFSFIFIRFHSRCHNQPCESRSSNHTSKCKRYSFSISSNYSTTGIGGYMDINTFLCRFQKQILYHASRSKRKTSKDPQHFKTKNILVESDRCQLGVHSISMVLWVCQRSLYHTLSKCERDNHLGCLRAHQVRTNNRLWSPKCSARLQGCGISSNLSLDKSKERISGI</sequence>
<evidence type="ECO:0000313" key="2">
    <source>
        <dbReference type="Proteomes" id="UP001177003"/>
    </source>
</evidence>
<organism evidence="1 2">
    <name type="scientific">Lactuca saligna</name>
    <name type="common">Willowleaf lettuce</name>
    <dbReference type="NCBI Taxonomy" id="75948"/>
    <lineage>
        <taxon>Eukaryota</taxon>
        <taxon>Viridiplantae</taxon>
        <taxon>Streptophyta</taxon>
        <taxon>Embryophyta</taxon>
        <taxon>Tracheophyta</taxon>
        <taxon>Spermatophyta</taxon>
        <taxon>Magnoliopsida</taxon>
        <taxon>eudicotyledons</taxon>
        <taxon>Gunneridae</taxon>
        <taxon>Pentapetalae</taxon>
        <taxon>asterids</taxon>
        <taxon>campanulids</taxon>
        <taxon>Asterales</taxon>
        <taxon>Asteraceae</taxon>
        <taxon>Cichorioideae</taxon>
        <taxon>Cichorieae</taxon>
        <taxon>Lactucinae</taxon>
        <taxon>Lactuca</taxon>
    </lineage>
</organism>
<proteinExistence type="predicted"/>
<dbReference type="EMBL" id="OX465077">
    <property type="protein sequence ID" value="CAI9269570.1"/>
    <property type="molecule type" value="Genomic_DNA"/>
</dbReference>
<protein>
    <submittedName>
        <fullName evidence="1">Uncharacterized protein</fullName>
    </submittedName>
</protein>
<keyword evidence="2" id="KW-1185">Reference proteome</keyword>
<accession>A0AA35VDB3</accession>
<name>A0AA35VDB3_LACSI</name>
<gene>
    <name evidence="1" type="ORF">LSALG_LOCUS9939</name>
</gene>
<dbReference type="Proteomes" id="UP001177003">
    <property type="component" value="Chromosome 1"/>
</dbReference>
<evidence type="ECO:0000313" key="1">
    <source>
        <dbReference type="EMBL" id="CAI9269570.1"/>
    </source>
</evidence>
<dbReference type="AlphaFoldDB" id="A0AA35VDB3"/>
<reference evidence="1" key="1">
    <citation type="submission" date="2023-04" db="EMBL/GenBank/DDBJ databases">
        <authorList>
            <person name="Vijverberg K."/>
            <person name="Xiong W."/>
            <person name="Schranz E."/>
        </authorList>
    </citation>
    <scope>NUCLEOTIDE SEQUENCE</scope>
</reference>